<dbReference type="EMBL" id="CP036274">
    <property type="protein sequence ID" value="QDU27615.1"/>
    <property type="molecule type" value="Genomic_DNA"/>
</dbReference>
<dbReference type="Proteomes" id="UP000315017">
    <property type="component" value="Chromosome"/>
</dbReference>
<keyword evidence="2" id="KW-1185">Reference proteome</keyword>
<evidence type="ECO:0000313" key="1">
    <source>
        <dbReference type="EMBL" id="QDU27615.1"/>
    </source>
</evidence>
<organism evidence="1 2">
    <name type="scientific">Anatilimnocola aggregata</name>
    <dbReference type="NCBI Taxonomy" id="2528021"/>
    <lineage>
        <taxon>Bacteria</taxon>
        <taxon>Pseudomonadati</taxon>
        <taxon>Planctomycetota</taxon>
        <taxon>Planctomycetia</taxon>
        <taxon>Pirellulales</taxon>
        <taxon>Pirellulaceae</taxon>
        <taxon>Anatilimnocola</taxon>
    </lineage>
</organism>
<protein>
    <submittedName>
        <fullName evidence="1">Uncharacterized protein</fullName>
    </submittedName>
</protein>
<reference evidence="1 2" key="1">
    <citation type="submission" date="2019-02" db="EMBL/GenBank/DDBJ databases">
        <title>Deep-cultivation of Planctomycetes and their phenomic and genomic characterization uncovers novel biology.</title>
        <authorList>
            <person name="Wiegand S."/>
            <person name="Jogler M."/>
            <person name="Boedeker C."/>
            <person name="Pinto D."/>
            <person name="Vollmers J."/>
            <person name="Rivas-Marin E."/>
            <person name="Kohn T."/>
            <person name="Peeters S.H."/>
            <person name="Heuer A."/>
            <person name="Rast P."/>
            <person name="Oberbeckmann S."/>
            <person name="Bunk B."/>
            <person name="Jeske O."/>
            <person name="Meyerdierks A."/>
            <person name="Storesund J.E."/>
            <person name="Kallscheuer N."/>
            <person name="Luecker S."/>
            <person name="Lage O.M."/>
            <person name="Pohl T."/>
            <person name="Merkel B.J."/>
            <person name="Hornburger P."/>
            <person name="Mueller R.-W."/>
            <person name="Bruemmer F."/>
            <person name="Labrenz M."/>
            <person name="Spormann A.M."/>
            <person name="Op den Camp H."/>
            <person name="Overmann J."/>
            <person name="Amann R."/>
            <person name="Jetten M.S.M."/>
            <person name="Mascher T."/>
            <person name="Medema M.H."/>
            <person name="Devos D.P."/>
            <person name="Kaster A.-K."/>
            <person name="Ovreas L."/>
            <person name="Rohde M."/>
            <person name="Galperin M.Y."/>
            <person name="Jogler C."/>
        </authorList>
    </citation>
    <scope>NUCLEOTIDE SEQUENCE [LARGE SCALE GENOMIC DNA]</scope>
    <source>
        <strain evidence="1 2">ETA_A8</strain>
    </source>
</reference>
<evidence type="ECO:0000313" key="2">
    <source>
        <dbReference type="Proteomes" id="UP000315017"/>
    </source>
</evidence>
<dbReference type="RefSeq" id="WP_145088580.1">
    <property type="nucleotide sequence ID" value="NZ_CP036274.1"/>
</dbReference>
<dbReference type="AlphaFoldDB" id="A0A517YBJ9"/>
<sequence length="529" mass="58096">MTTEDPVVQYHRSFRDRLELEKIAADAKRRRGHLAGVGGAAPNVSDVFDRAYRGYRIDGNQLKPVQIMARRDQKFEEYATEWEREWSVLAKPANPYLPVLDENLTVIGHTGSSSGGYFADLILPFGAVQHRYRPDDEYHTDDLNGLLRAGIRVFVHNRSKNSAPSGWVFITASTTEHKFELITGINGEVLDSVRSNTGFLEDVWYSPSDILSFGKLIATLSVKIGSKVAKTLVRKAVSKQAAKALDGPSAALAKEATEKAAKEISEAEAKMIFKGIKLKRGYDPRMGIPEEHFQKMVEAAQEAGLIAIFRSNKQAAIELIRKGAHGKPMWAKFKTDPNTGILTATNAGEAAAANMNDCFVIGSDGVARRMYKQGDKMAAEVIRIDGAKWSPKPGQVFARDGKPIVGDYDLLGVAPVKSPGRNINVVPEDLKYGDWNGPDVQKYAKAANKRFDEPRVLHGAQDGYGGNPKYMGLTDDTAYAVFPDGRTFIMEGRKAQEEFYDALGRQAKQPGAPVGVPGWKPKVIQGGKK</sequence>
<dbReference type="KEGG" id="aagg:ETAA8_27030"/>
<gene>
    <name evidence="1" type="ORF">ETAA8_27030</name>
</gene>
<proteinExistence type="predicted"/>
<dbReference type="OrthoDB" id="6628071at2"/>
<accession>A0A517YBJ9</accession>
<name>A0A517YBJ9_9BACT</name>